<dbReference type="SMART" id="SM00343">
    <property type="entry name" value="ZnF_C2HC"/>
    <property type="match status" value="1"/>
</dbReference>
<dbReference type="PANTHER" id="PTHR37984:SF5">
    <property type="entry name" value="PROTEIN NYNRIN-LIKE"/>
    <property type="match status" value="1"/>
</dbReference>
<accession>W4FD08</accession>
<dbReference type="Pfam" id="PF03732">
    <property type="entry name" value="Retrotrans_gag"/>
    <property type="match status" value="1"/>
</dbReference>
<dbReference type="AlphaFoldDB" id="W4FD08"/>
<dbReference type="Gene3D" id="1.10.340.70">
    <property type="match status" value="1"/>
</dbReference>
<dbReference type="OrthoDB" id="77494at2759"/>
<dbReference type="Gene3D" id="3.30.420.10">
    <property type="entry name" value="Ribonuclease H-like superfamily/Ribonuclease H"/>
    <property type="match status" value="1"/>
</dbReference>
<dbReference type="GeneID" id="20820379"/>
<dbReference type="SUPFAM" id="SSF57756">
    <property type="entry name" value="Retrovirus zinc finger-like domains"/>
    <property type="match status" value="1"/>
</dbReference>
<keyword evidence="1" id="KW-0479">Metal-binding</keyword>
<evidence type="ECO:0000259" key="4">
    <source>
        <dbReference type="PROSITE" id="PS50994"/>
    </source>
</evidence>
<name>W4FD08_APHAT</name>
<keyword evidence="1" id="KW-0863">Zinc-finger</keyword>
<dbReference type="RefSeq" id="XP_009845727.1">
    <property type="nucleotide sequence ID" value="XM_009847425.1"/>
</dbReference>
<feature type="domain" description="CCHC-type" evidence="3">
    <location>
        <begin position="278"/>
        <end position="293"/>
    </location>
</feature>
<dbReference type="InterPro" id="IPR001584">
    <property type="entry name" value="Integrase_cat-core"/>
</dbReference>
<gene>
    <name evidence="5" type="ORF">H257_18383</name>
</gene>
<dbReference type="InterPro" id="IPR012337">
    <property type="entry name" value="RNaseH-like_sf"/>
</dbReference>
<dbReference type="STRING" id="112090.W4FD08"/>
<organism evidence="5">
    <name type="scientific">Aphanomyces astaci</name>
    <name type="common">Crayfish plague agent</name>
    <dbReference type="NCBI Taxonomy" id="112090"/>
    <lineage>
        <taxon>Eukaryota</taxon>
        <taxon>Sar</taxon>
        <taxon>Stramenopiles</taxon>
        <taxon>Oomycota</taxon>
        <taxon>Saprolegniomycetes</taxon>
        <taxon>Saprolegniales</taxon>
        <taxon>Verrucalvaceae</taxon>
        <taxon>Aphanomyces</taxon>
    </lineage>
</organism>
<dbReference type="InterPro" id="IPR001878">
    <property type="entry name" value="Znf_CCHC"/>
</dbReference>
<feature type="compositionally biased region" description="Polar residues" evidence="2">
    <location>
        <begin position="291"/>
        <end position="333"/>
    </location>
</feature>
<dbReference type="Pfam" id="PF00098">
    <property type="entry name" value="zf-CCHC"/>
    <property type="match status" value="1"/>
</dbReference>
<dbReference type="InterPro" id="IPR050951">
    <property type="entry name" value="Retrovirus_Pol_polyprotein"/>
</dbReference>
<dbReference type="EMBL" id="KI913272">
    <property type="protein sequence ID" value="ETV64784.1"/>
    <property type="molecule type" value="Genomic_DNA"/>
</dbReference>
<sequence>MAESFQRHEQLLEMLTRTQAAQVEASERMASQNIERATRQTEVRVEGLKMPKYYGRMDESISLYIHQVTTFFKAKNVDYQENDGTQQRCIAMMVANFRGLAAAWYQERLSRGESPNTLIELEEELRAEFEPDDLQDRLRDQLYELKQAQCASLTEYVAKFRRICTQVCDMTERDKVSWFQRGLRTRTREELQYRRCETVTLAIQISLDYERSHNSTLNGGHARDLDRFHRHDRRHQFNNRHQGSRPPHVYPPRQRQDDDMKVDNAQAQHRGQRQVGPCYNCGRMGHRISDCRSQPQNNQGRSQAQSQRNNISRHANRPQRPQRNTPSRQHNAQVSEVNSDTEDSEDDVEEVILGNNMGLAQQDSAEEESLNINTAQQAVPAQENKLMIVHGALDSTSVRILIDSGASNLLCRPAQWYYWNTLVEDVKLYVATCETCSRYKTSSLRANGKMIPIPAPEECWQTVSADWITGLPVSKGYDAILVVVDKLSKRPKYIPTRSDVDAPQTAKEFFEYVVRHHGLPAMIISDRDPKFTSTFWKSLTEIMDIRQAMTTAGRAQADGATERQNPVAVLLMLQDPFHRLQLDRTRAIDCCITKVNSASPIELADAYYVCNHRTRLLSEHYADIGVSIYWNAVEMLSVVASQVELSPHWKKVTSIAILHAIGWL</sequence>
<evidence type="ECO:0000313" key="5">
    <source>
        <dbReference type="EMBL" id="ETV64784.1"/>
    </source>
</evidence>
<dbReference type="GO" id="GO:0003676">
    <property type="term" value="F:nucleic acid binding"/>
    <property type="evidence" value="ECO:0007669"/>
    <property type="project" value="InterPro"/>
</dbReference>
<dbReference type="Pfam" id="PF17921">
    <property type="entry name" value="Integrase_H2C2"/>
    <property type="match status" value="1"/>
</dbReference>
<dbReference type="InterPro" id="IPR041588">
    <property type="entry name" value="Integrase_H2C2"/>
</dbReference>
<evidence type="ECO:0008006" key="6">
    <source>
        <dbReference type="Google" id="ProtNLM"/>
    </source>
</evidence>
<dbReference type="PANTHER" id="PTHR37984">
    <property type="entry name" value="PROTEIN CBG26694"/>
    <property type="match status" value="1"/>
</dbReference>
<dbReference type="PROSITE" id="PS50158">
    <property type="entry name" value="ZF_CCHC"/>
    <property type="match status" value="1"/>
</dbReference>
<dbReference type="VEuPathDB" id="FungiDB:H257_18383"/>
<feature type="region of interest" description="Disordered" evidence="2">
    <location>
        <begin position="236"/>
        <end position="347"/>
    </location>
</feature>
<dbReference type="GO" id="GO:0015074">
    <property type="term" value="P:DNA integration"/>
    <property type="evidence" value="ECO:0007669"/>
    <property type="project" value="InterPro"/>
</dbReference>
<dbReference type="SUPFAM" id="SSF53098">
    <property type="entry name" value="Ribonuclease H-like"/>
    <property type="match status" value="1"/>
</dbReference>
<proteinExistence type="predicted"/>
<reference evidence="5" key="1">
    <citation type="submission" date="2013-12" db="EMBL/GenBank/DDBJ databases">
        <title>The Genome Sequence of Aphanomyces astaci APO3.</title>
        <authorList>
            <consortium name="The Broad Institute Genomics Platform"/>
            <person name="Russ C."/>
            <person name="Tyler B."/>
            <person name="van West P."/>
            <person name="Dieguez-Uribeondo J."/>
            <person name="Young S.K."/>
            <person name="Zeng Q."/>
            <person name="Gargeya S."/>
            <person name="Fitzgerald M."/>
            <person name="Abouelleil A."/>
            <person name="Alvarado L."/>
            <person name="Chapman S.B."/>
            <person name="Gainer-Dewar J."/>
            <person name="Goldberg J."/>
            <person name="Griggs A."/>
            <person name="Gujja S."/>
            <person name="Hansen M."/>
            <person name="Howarth C."/>
            <person name="Imamovic A."/>
            <person name="Ireland A."/>
            <person name="Larimer J."/>
            <person name="McCowan C."/>
            <person name="Murphy C."/>
            <person name="Pearson M."/>
            <person name="Poon T.W."/>
            <person name="Priest M."/>
            <person name="Roberts A."/>
            <person name="Saif S."/>
            <person name="Shea T."/>
            <person name="Sykes S."/>
            <person name="Wortman J."/>
            <person name="Nusbaum C."/>
            <person name="Birren B."/>
        </authorList>
    </citation>
    <scope>NUCLEOTIDE SEQUENCE [LARGE SCALE GENOMIC DNA]</scope>
    <source>
        <strain evidence="5">APO3</strain>
    </source>
</reference>
<evidence type="ECO:0000256" key="1">
    <source>
        <dbReference type="PROSITE-ProRule" id="PRU00047"/>
    </source>
</evidence>
<keyword evidence="1" id="KW-0862">Zinc</keyword>
<feature type="domain" description="Integrase catalytic" evidence="4">
    <location>
        <begin position="452"/>
        <end position="567"/>
    </location>
</feature>
<dbReference type="InterPro" id="IPR036875">
    <property type="entry name" value="Znf_CCHC_sf"/>
</dbReference>
<dbReference type="InterPro" id="IPR036397">
    <property type="entry name" value="RNaseH_sf"/>
</dbReference>
<protein>
    <recommendedName>
        <fullName evidence="6">CCHC-type domain-containing protein</fullName>
    </recommendedName>
</protein>
<evidence type="ECO:0000259" key="3">
    <source>
        <dbReference type="PROSITE" id="PS50158"/>
    </source>
</evidence>
<dbReference type="GO" id="GO:0008270">
    <property type="term" value="F:zinc ion binding"/>
    <property type="evidence" value="ECO:0007669"/>
    <property type="project" value="UniProtKB-KW"/>
</dbReference>
<dbReference type="InterPro" id="IPR005162">
    <property type="entry name" value="Retrotrans_gag_dom"/>
</dbReference>
<evidence type="ECO:0000256" key="2">
    <source>
        <dbReference type="SAM" id="MobiDB-lite"/>
    </source>
</evidence>
<dbReference type="PROSITE" id="PS50994">
    <property type="entry name" value="INTEGRASE"/>
    <property type="match status" value="1"/>
</dbReference>